<dbReference type="InterPro" id="IPR042240">
    <property type="entry name" value="CHASE_sf"/>
</dbReference>
<dbReference type="Pfam" id="PF02518">
    <property type="entry name" value="HATPase_c"/>
    <property type="match status" value="1"/>
</dbReference>
<dbReference type="PRINTS" id="PR00344">
    <property type="entry name" value="BCTRLSENSOR"/>
</dbReference>
<evidence type="ECO:0000256" key="3">
    <source>
        <dbReference type="ARBA" id="ARBA00012438"/>
    </source>
</evidence>
<dbReference type="Pfam" id="PF00512">
    <property type="entry name" value="HisKA"/>
    <property type="match status" value="1"/>
</dbReference>
<evidence type="ECO:0000256" key="4">
    <source>
        <dbReference type="ARBA" id="ARBA00022553"/>
    </source>
</evidence>
<evidence type="ECO:0000256" key="6">
    <source>
        <dbReference type="ARBA" id="ARBA00022692"/>
    </source>
</evidence>
<keyword evidence="8 11" id="KW-1133">Transmembrane helix</keyword>
<dbReference type="Gene3D" id="3.30.565.10">
    <property type="entry name" value="Histidine kinase-like ATPase, C-terminal domain"/>
    <property type="match status" value="1"/>
</dbReference>
<dbReference type="FunFam" id="3.30.565.10:FF:000010">
    <property type="entry name" value="Sensor histidine kinase RcsC"/>
    <property type="match status" value="1"/>
</dbReference>
<feature type="domain" description="PAS" evidence="13">
    <location>
        <begin position="303"/>
        <end position="341"/>
    </location>
</feature>
<protein>
    <recommendedName>
        <fullName evidence="3">histidine kinase</fullName>
        <ecNumber evidence="3">2.7.13.3</ecNumber>
    </recommendedName>
</protein>
<reference evidence="16" key="1">
    <citation type="submission" date="2016-10" db="EMBL/GenBank/DDBJ databases">
        <authorList>
            <person name="Varghese N."/>
            <person name="Submissions S."/>
        </authorList>
    </citation>
    <scope>NUCLEOTIDE SEQUENCE [LARGE SCALE GENOMIC DNA]</scope>
    <source>
        <strain evidence="16">DSM 16477</strain>
    </source>
</reference>
<evidence type="ECO:0000256" key="1">
    <source>
        <dbReference type="ARBA" id="ARBA00000085"/>
    </source>
</evidence>
<dbReference type="GO" id="GO:0016020">
    <property type="term" value="C:membrane"/>
    <property type="evidence" value="ECO:0007669"/>
    <property type="project" value="UniProtKB-SubCell"/>
</dbReference>
<dbReference type="InterPro" id="IPR005467">
    <property type="entry name" value="His_kinase_dom"/>
</dbReference>
<feature type="transmembrane region" description="Helical" evidence="11">
    <location>
        <begin position="20"/>
        <end position="37"/>
    </location>
</feature>
<dbReference type="EC" id="2.7.13.3" evidence="3"/>
<dbReference type="AlphaFoldDB" id="A0A1G7VHG4"/>
<evidence type="ECO:0000256" key="5">
    <source>
        <dbReference type="ARBA" id="ARBA00022679"/>
    </source>
</evidence>
<dbReference type="InterPro" id="IPR000014">
    <property type="entry name" value="PAS"/>
</dbReference>
<keyword evidence="4" id="KW-0597">Phosphoprotein</keyword>
<sequence length="695" mass="77003">MTEARKAGMTGLLSRGMTRVIVLLVLGGVILGFGYRIETLSYQAYRQDLKLEAAGELIEVRERIRADIFEQILKLRELTTIISENPNISQTEFSARAAEFTAQNPEVINLAAARDLVVNIVHPFEVNKSVLGLDYRKNSDQLPKVQQAMESGAGLITGPVDLVQGGRGLILRQPVFYAQSDSTAASPRPWGLLSMVIDYERFVERLRIPEVQETYDLVIRELNPDGTVEQVVFGDPDTVLVDPIKLDFDFAFGLWELAATTKGGWPGHRPDYYWDWLLRLMAAAAVMTFASYVMRLSETRHLAEQRLRTGVEALDHGFVMFDPSGTLVLCNEKYREIHGYSDVVKPGSSYERIARDSIRAGLVPDAVGKEEEWIRIWLEKREHGAFETEQRMPDGRIIKTSDRRMEDGSVVGLRIDVTDLKKALMAAEDANKAKTDFMGVLSHELRTPLTVILGHVRLARHFDRAKVARDLSEAIDAAPESRETLAPKLDATFAKLSDTMKTVERSGNHLLTLINEVLDYAKIDAGSLSIDMEPVAIDDIVTPTAEQLRPMIEDKGLELRVKSAEGTMLADGKRIQQVLINLLSNAVKFSDEGHISLVSRIRGEVVEFRVTDSGIGIPENELERVFEPFHQVDSSATRRFGGTGLGLAISRDIATSHGGNLIATSIEGKGSSFLLTLPLRPAQAETVTDPSEAAA</sequence>
<dbReference type="SMART" id="SM00387">
    <property type="entry name" value="HATPase_c"/>
    <property type="match status" value="1"/>
</dbReference>
<dbReference type="Pfam" id="PF12860">
    <property type="entry name" value="PAS_7"/>
    <property type="match status" value="1"/>
</dbReference>
<dbReference type="InterPro" id="IPR036097">
    <property type="entry name" value="HisK_dim/P_sf"/>
</dbReference>
<evidence type="ECO:0000313" key="15">
    <source>
        <dbReference type="EMBL" id="SDG59137.1"/>
    </source>
</evidence>
<dbReference type="SUPFAM" id="SSF55874">
    <property type="entry name" value="ATPase domain of HSP90 chaperone/DNA topoisomerase II/histidine kinase"/>
    <property type="match status" value="1"/>
</dbReference>
<dbReference type="GO" id="GO:0000155">
    <property type="term" value="F:phosphorelay sensor kinase activity"/>
    <property type="evidence" value="ECO:0007669"/>
    <property type="project" value="InterPro"/>
</dbReference>
<gene>
    <name evidence="15" type="ORF">SAMN04489759_10973</name>
</gene>
<dbReference type="PROSITE" id="PS50109">
    <property type="entry name" value="HIS_KIN"/>
    <property type="match status" value="1"/>
</dbReference>
<evidence type="ECO:0000259" key="14">
    <source>
        <dbReference type="PROSITE" id="PS50839"/>
    </source>
</evidence>
<evidence type="ECO:0000259" key="13">
    <source>
        <dbReference type="PROSITE" id="PS50112"/>
    </source>
</evidence>
<comment type="catalytic activity">
    <reaction evidence="1">
        <text>ATP + protein L-histidine = ADP + protein N-phospho-L-histidine.</text>
        <dbReference type="EC" id="2.7.13.3"/>
    </reaction>
</comment>
<dbReference type="InterPro" id="IPR004358">
    <property type="entry name" value="Sig_transdc_His_kin-like_C"/>
</dbReference>
<accession>A0A1G7VHG4</accession>
<evidence type="ECO:0000256" key="11">
    <source>
        <dbReference type="SAM" id="Phobius"/>
    </source>
</evidence>
<dbReference type="CDD" id="cd00082">
    <property type="entry name" value="HisKA"/>
    <property type="match status" value="1"/>
</dbReference>
<dbReference type="SMART" id="SM00388">
    <property type="entry name" value="HisKA"/>
    <property type="match status" value="1"/>
</dbReference>
<evidence type="ECO:0000256" key="2">
    <source>
        <dbReference type="ARBA" id="ARBA00004370"/>
    </source>
</evidence>
<keyword evidence="5" id="KW-0808">Transferase</keyword>
<feature type="domain" description="Histidine kinase" evidence="12">
    <location>
        <begin position="440"/>
        <end position="681"/>
    </location>
</feature>
<dbReference type="Gene3D" id="3.30.450.20">
    <property type="entry name" value="PAS domain"/>
    <property type="match status" value="1"/>
</dbReference>
<evidence type="ECO:0000259" key="12">
    <source>
        <dbReference type="PROSITE" id="PS50109"/>
    </source>
</evidence>
<keyword evidence="10 11" id="KW-0472">Membrane</keyword>
<dbReference type="InterPro" id="IPR003594">
    <property type="entry name" value="HATPase_dom"/>
</dbReference>
<comment type="subcellular location">
    <subcellularLocation>
        <location evidence="2">Membrane</location>
    </subcellularLocation>
</comment>
<evidence type="ECO:0000313" key="16">
    <source>
        <dbReference type="Proteomes" id="UP000199399"/>
    </source>
</evidence>
<proteinExistence type="predicted"/>
<dbReference type="STRING" id="218672.SAMN04489759_10973"/>
<dbReference type="PANTHER" id="PTHR43047">
    <property type="entry name" value="TWO-COMPONENT HISTIDINE PROTEIN KINASE"/>
    <property type="match status" value="1"/>
</dbReference>
<dbReference type="Proteomes" id="UP000199399">
    <property type="component" value="Unassembled WGS sequence"/>
</dbReference>
<dbReference type="Pfam" id="PF03924">
    <property type="entry name" value="CHASE"/>
    <property type="match status" value="1"/>
</dbReference>
<keyword evidence="7 15" id="KW-0418">Kinase</keyword>
<dbReference type="Gene3D" id="1.10.287.130">
    <property type="match status" value="1"/>
</dbReference>
<dbReference type="SUPFAM" id="SSF55785">
    <property type="entry name" value="PYP-like sensor domain (PAS domain)"/>
    <property type="match status" value="1"/>
</dbReference>
<evidence type="ECO:0000256" key="9">
    <source>
        <dbReference type="ARBA" id="ARBA00023012"/>
    </source>
</evidence>
<dbReference type="EMBL" id="FNBP01000009">
    <property type="protein sequence ID" value="SDG59137.1"/>
    <property type="molecule type" value="Genomic_DNA"/>
</dbReference>
<name>A0A1G7VHG4_9RHOB</name>
<keyword evidence="6 11" id="KW-0812">Transmembrane</keyword>
<dbReference type="InterPro" id="IPR003661">
    <property type="entry name" value="HisK_dim/P_dom"/>
</dbReference>
<dbReference type="InterPro" id="IPR035965">
    <property type="entry name" value="PAS-like_dom_sf"/>
</dbReference>
<dbReference type="SMART" id="SM01079">
    <property type="entry name" value="CHASE"/>
    <property type="match status" value="1"/>
</dbReference>
<dbReference type="PROSITE" id="PS50112">
    <property type="entry name" value="PAS"/>
    <property type="match status" value="1"/>
</dbReference>
<evidence type="ECO:0000256" key="10">
    <source>
        <dbReference type="ARBA" id="ARBA00023136"/>
    </source>
</evidence>
<keyword evidence="16" id="KW-1185">Reference proteome</keyword>
<feature type="domain" description="CHASE" evidence="14">
    <location>
        <begin position="117"/>
        <end position="258"/>
    </location>
</feature>
<dbReference type="InterPro" id="IPR036890">
    <property type="entry name" value="HATPase_C_sf"/>
</dbReference>
<organism evidence="15 16">
    <name type="scientific">Sulfitobacter delicatus</name>
    <dbReference type="NCBI Taxonomy" id="218672"/>
    <lineage>
        <taxon>Bacteria</taxon>
        <taxon>Pseudomonadati</taxon>
        <taxon>Pseudomonadota</taxon>
        <taxon>Alphaproteobacteria</taxon>
        <taxon>Rhodobacterales</taxon>
        <taxon>Roseobacteraceae</taxon>
        <taxon>Sulfitobacter</taxon>
    </lineage>
</organism>
<dbReference type="CDD" id="cd16922">
    <property type="entry name" value="HATPase_EvgS-ArcB-TorS-like"/>
    <property type="match status" value="1"/>
</dbReference>
<dbReference type="PROSITE" id="PS50839">
    <property type="entry name" value="CHASE"/>
    <property type="match status" value="1"/>
</dbReference>
<keyword evidence="9" id="KW-0902">Two-component regulatory system</keyword>
<evidence type="ECO:0000256" key="7">
    <source>
        <dbReference type="ARBA" id="ARBA00022777"/>
    </source>
</evidence>
<dbReference type="Gene3D" id="3.30.450.350">
    <property type="entry name" value="CHASE domain"/>
    <property type="match status" value="1"/>
</dbReference>
<dbReference type="SUPFAM" id="SSF47384">
    <property type="entry name" value="Homodimeric domain of signal transducing histidine kinase"/>
    <property type="match status" value="1"/>
</dbReference>
<evidence type="ECO:0000256" key="8">
    <source>
        <dbReference type="ARBA" id="ARBA00022989"/>
    </source>
</evidence>
<dbReference type="InterPro" id="IPR006189">
    <property type="entry name" value="CHASE_dom"/>
</dbReference>